<accession>A0A6I4MCI1</accession>
<dbReference type="InterPro" id="IPR020904">
    <property type="entry name" value="Sc_DH/Rdtase_CS"/>
</dbReference>
<dbReference type="Gene3D" id="3.40.50.720">
    <property type="entry name" value="NAD(P)-binding Rossmann-like Domain"/>
    <property type="match status" value="1"/>
</dbReference>
<dbReference type="SUPFAM" id="SSF51735">
    <property type="entry name" value="NAD(P)-binding Rossmann-fold domains"/>
    <property type="match status" value="1"/>
</dbReference>
<proteinExistence type="inferred from homology"/>
<dbReference type="RefSeq" id="WP_151592036.1">
    <property type="nucleotide sequence ID" value="NZ_WBMS02000003.1"/>
</dbReference>
<dbReference type="PROSITE" id="PS00061">
    <property type="entry name" value="ADH_SHORT"/>
    <property type="match status" value="1"/>
</dbReference>
<protein>
    <submittedName>
        <fullName evidence="3">Glucose 1-dehydrogenase</fullName>
        <ecNumber evidence="3">1.1.1.47</ecNumber>
    </submittedName>
</protein>
<keyword evidence="2 3" id="KW-0560">Oxidoreductase</keyword>
<dbReference type="NCBIfam" id="NF005559">
    <property type="entry name" value="PRK07231.1"/>
    <property type="match status" value="1"/>
</dbReference>
<dbReference type="InterPro" id="IPR002347">
    <property type="entry name" value="SDR_fam"/>
</dbReference>
<reference evidence="3" key="1">
    <citation type="submission" date="2019-12" db="EMBL/GenBank/DDBJ databases">
        <title>Actinomadura physcomitrii sp. nov., a novel actinomycete isolated from moss [Physcomitrium sphaericum (Ludw) Fuernr].</title>
        <authorList>
            <person name="Zhuang X."/>
        </authorList>
    </citation>
    <scope>NUCLEOTIDE SEQUENCE [LARGE SCALE GENOMIC DNA]</scope>
    <source>
        <strain evidence="3">LD22</strain>
    </source>
</reference>
<dbReference type="CDD" id="cd05233">
    <property type="entry name" value="SDR_c"/>
    <property type="match status" value="1"/>
</dbReference>
<evidence type="ECO:0000256" key="2">
    <source>
        <dbReference type="ARBA" id="ARBA00023002"/>
    </source>
</evidence>
<dbReference type="PANTHER" id="PTHR43639:SF1">
    <property type="entry name" value="SHORT-CHAIN DEHYDROGENASE_REDUCTASE FAMILY PROTEIN"/>
    <property type="match status" value="1"/>
</dbReference>
<dbReference type="FunFam" id="3.40.50.720:FF:000084">
    <property type="entry name" value="Short-chain dehydrogenase reductase"/>
    <property type="match status" value="1"/>
</dbReference>
<name>A0A6I4MCI1_9ACTN</name>
<dbReference type="Pfam" id="PF13561">
    <property type="entry name" value="adh_short_C2"/>
    <property type="match status" value="1"/>
</dbReference>
<comment type="similarity">
    <text evidence="1">Belongs to the short-chain dehydrogenases/reductases (SDR) family.</text>
</comment>
<dbReference type="EMBL" id="WBMS02000003">
    <property type="protein sequence ID" value="MVZ99855.1"/>
    <property type="molecule type" value="Genomic_DNA"/>
</dbReference>
<dbReference type="PRINTS" id="PR00081">
    <property type="entry name" value="GDHRDH"/>
</dbReference>
<dbReference type="PRINTS" id="PR00080">
    <property type="entry name" value="SDRFAMILY"/>
</dbReference>
<dbReference type="AlphaFoldDB" id="A0A6I4MCI1"/>
<dbReference type="InterPro" id="IPR036291">
    <property type="entry name" value="NAD(P)-bd_dom_sf"/>
</dbReference>
<evidence type="ECO:0000313" key="3">
    <source>
        <dbReference type="EMBL" id="MVZ99855.1"/>
    </source>
</evidence>
<evidence type="ECO:0000313" key="4">
    <source>
        <dbReference type="Proteomes" id="UP000462055"/>
    </source>
</evidence>
<dbReference type="PANTHER" id="PTHR43639">
    <property type="entry name" value="OXIDOREDUCTASE, SHORT-CHAIN DEHYDROGENASE/REDUCTASE FAMILY (AFU_ORTHOLOGUE AFUA_5G02870)"/>
    <property type="match status" value="1"/>
</dbReference>
<gene>
    <name evidence="3" type="ORF">F8568_005570</name>
</gene>
<dbReference type="Proteomes" id="UP000462055">
    <property type="component" value="Unassembled WGS sequence"/>
</dbReference>
<sequence>MTQLFRNDALTGRRALVTGASRGIGAAIASRFASLGAEVVLAADDAPGLEDTKNAIIAAGGSATTEVVDLTDQEAIADLAGRHDDVDTLVNNAAPAQQPFPLLDAPDELWDKMFALNFWAPLRLIKAIVPSMIKAGGGCVINISSISARNPAPRVAPYASSKAALEIVTRVAAMELGPNGIRINSIAPSMVRTQRTQAMLDDPAFAASAVARVPMGRLAETEDVAGAAAWLASDAASFVTGQVLAIEGGSSVGTYSHVPPKAR</sequence>
<comment type="caution">
    <text evidence="3">The sequence shown here is derived from an EMBL/GenBank/DDBJ whole genome shotgun (WGS) entry which is preliminary data.</text>
</comment>
<keyword evidence="4" id="KW-1185">Reference proteome</keyword>
<evidence type="ECO:0000256" key="1">
    <source>
        <dbReference type="ARBA" id="ARBA00006484"/>
    </source>
</evidence>
<dbReference type="GO" id="GO:0047936">
    <property type="term" value="F:glucose 1-dehydrogenase [NAD(P)+] activity"/>
    <property type="evidence" value="ECO:0007669"/>
    <property type="project" value="UniProtKB-EC"/>
</dbReference>
<dbReference type="EC" id="1.1.1.47" evidence="3"/>
<organism evidence="3 4">
    <name type="scientific">Actinomadura physcomitrii</name>
    <dbReference type="NCBI Taxonomy" id="2650748"/>
    <lineage>
        <taxon>Bacteria</taxon>
        <taxon>Bacillati</taxon>
        <taxon>Actinomycetota</taxon>
        <taxon>Actinomycetes</taxon>
        <taxon>Streptosporangiales</taxon>
        <taxon>Thermomonosporaceae</taxon>
        <taxon>Actinomadura</taxon>
    </lineage>
</organism>